<dbReference type="GeneID" id="19333167"/>
<evidence type="ECO:0000313" key="2">
    <source>
        <dbReference type="Proteomes" id="UP000016932"/>
    </source>
</evidence>
<accession>M3B054</accession>
<dbReference type="Proteomes" id="UP000016932">
    <property type="component" value="Unassembled WGS sequence"/>
</dbReference>
<name>M3B054_PSEFD</name>
<proteinExistence type="predicted"/>
<evidence type="ECO:0000313" key="1">
    <source>
        <dbReference type="EMBL" id="EME82797.1"/>
    </source>
</evidence>
<keyword evidence="2" id="KW-1185">Reference proteome</keyword>
<gene>
    <name evidence="1" type="ORF">MYCFIDRAFT_174336</name>
</gene>
<protein>
    <submittedName>
        <fullName evidence="1">Uncharacterized protein</fullName>
    </submittedName>
</protein>
<reference evidence="1 2" key="1">
    <citation type="journal article" date="2012" name="PLoS Pathog.">
        <title>Diverse lifestyles and strategies of plant pathogenesis encoded in the genomes of eighteen Dothideomycetes fungi.</title>
        <authorList>
            <person name="Ohm R.A."/>
            <person name="Feau N."/>
            <person name="Henrissat B."/>
            <person name="Schoch C.L."/>
            <person name="Horwitz B.A."/>
            <person name="Barry K.W."/>
            <person name="Condon B.J."/>
            <person name="Copeland A.C."/>
            <person name="Dhillon B."/>
            <person name="Glaser F."/>
            <person name="Hesse C.N."/>
            <person name="Kosti I."/>
            <person name="LaButti K."/>
            <person name="Lindquist E.A."/>
            <person name="Lucas S."/>
            <person name="Salamov A.A."/>
            <person name="Bradshaw R.E."/>
            <person name="Ciuffetti L."/>
            <person name="Hamelin R.C."/>
            <person name="Kema G.H.J."/>
            <person name="Lawrence C."/>
            <person name="Scott J.A."/>
            <person name="Spatafora J.W."/>
            <person name="Turgeon B.G."/>
            <person name="de Wit P.J.G.M."/>
            <person name="Zhong S."/>
            <person name="Goodwin S.B."/>
            <person name="Grigoriev I.V."/>
        </authorList>
    </citation>
    <scope>NUCLEOTIDE SEQUENCE [LARGE SCALE GENOMIC DNA]</scope>
    <source>
        <strain evidence="1 2">CIRAD86</strain>
    </source>
</reference>
<organism evidence="1 2">
    <name type="scientific">Pseudocercospora fijiensis (strain CIRAD86)</name>
    <name type="common">Black leaf streak disease fungus</name>
    <name type="synonym">Mycosphaerella fijiensis</name>
    <dbReference type="NCBI Taxonomy" id="383855"/>
    <lineage>
        <taxon>Eukaryota</taxon>
        <taxon>Fungi</taxon>
        <taxon>Dikarya</taxon>
        <taxon>Ascomycota</taxon>
        <taxon>Pezizomycotina</taxon>
        <taxon>Dothideomycetes</taxon>
        <taxon>Dothideomycetidae</taxon>
        <taxon>Mycosphaerellales</taxon>
        <taxon>Mycosphaerellaceae</taxon>
        <taxon>Pseudocercospora</taxon>
    </lineage>
</organism>
<sequence>MLSQNEIAKDGRHRILLVFSLISLQVSLRSATLRQHLPAYASSLADILYCLETTALGGRKLHSSTSDPQSLVLYFCLYQPQLISATSLTAFNVRLGTTSMPAQEAYLTASNDNLSDWPS</sequence>
<dbReference type="HOGENOM" id="CLU_2062506_0_0_1"/>
<dbReference type="VEuPathDB" id="FungiDB:MYCFIDRAFT_174336"/>
<dbReference type="RefSeq" id="XP_007926217.1">
    <property type="nucleotide sequence ID" value="XM_007928026.1"/>
</dbReference>
<dbReference type="AlphaFoldDB" id="M3B054"/>
<dbReference type="KEGG" id="pfj:MYCFIDRAFT_174336"/>
<dbReference type="EMBL" id="KB446558">
    <property type="protein sequence ID" value="EME82797.1"/>
    <property type="molecule type" value="Genomic_DNA"/>
</dbReference>